<reference evidence="6 7" key="1">
    <citation type="journal article" date="2016" name="Nat. Commun.">
        <title>Thousands of microbial genomes shed light on interconnected biogeochemical processes in an aquifer system.</title>
        <authorList>
            <person name="Anantharaman K."/>
            <person name="Brown C.T."/>
            <person name="Hug L.A."/>
            <person name="Sharon I."/>
            <person name="Castelle C.J."/>
            <person name="Probst A.J."/>
            <person name="Thomas B.C."/>
            <person name="Singh A."/>
            <person name="Wilkins M.J."/>
            <person name="Karaoz U."/>
            <person name="Brodie E.L."/>
            <person name="Williams K.H."/>
            <person name="Hubbard S.S."/>
            <person name="Banfield J.F."/>
        </authorList>
    </citation>
    <scope>NUCLEOTIDE SEQUENCE [LARGE SCALE GENOMIC DNA]</scope>
</reference>
<dbReference type="PANTHER" id="PTHR38099">
    <property type="entry name" value="LARGE RIBOSOMAL RNA SUBUNIT ACCUMULATION PROTEIN YCED"/>
    <property type="match status" value="1"/>
</dbReference>
<dbReference type="Proteomes" id="UP000179360">
    <property type="component" value="Unassembled WGS sequence"/>
</dbReference>
<gene>
    <name evidence="6" type="ORF">A2637_03320</name>
</gene>
<proteinExistence type="inferred from homology"/>
<dbReference type="STRING" id="1817764.A2637_03320"/>
<dbReference type="GO" id="GO:0005829">
    <property type="term" value="C:cytosol"/>
    <property type="evidence" value="ECO:0007669"/>
    <property type="project" value="TreeGrafter"/>
</dbReference>
<dbReference type="GO" id="GO:0042254">
    <property type="term" value="P:ribosome biogenesis"/>
    <property type="evidence" value="ECO:0007669"/>
    <property type="project" value="UniProtKB-KW"/>
</dbReference>
<evidence type="ECO:0000256" key="1">
    <source>
        <dbReference type="ARBA" id="ARBA00002868"/>
    </source>
</evidence>
<accession>A0A1F6TQZ4</accession>
<comment type="function">
    <text evidence="1">Plays a role in synthesis, processing and/or stability of 23S rRNA.</text>
</comment>
<dbReference type="Pfam" id="PF02620">
    <property type="entry name" value="YceD"/>
    <property type="match status" value="1"/>
</dbReference>
<evidence type="ECO:0000256" key="2">
    <source>
        <dbReference type="ARBA" id="ARBA00010740"/>
    </source>
</evidence>
<dbReference type="PANTHER" id="PTHR38099:SF1">
    <property type="entry name" value="LARGE RIBOSOMAL RNA SUBUNIT ACCUMULATION PROTEIN YCED"/>
    <property type="match status" value="1"/>
</dbReference>
<dbReference type="AlphaFoldDB" id="A0A1F6TQZ4"/>
<evidence type="ECO:0000256" key="5">
    <source>
        <dbReference type="ARBA" id="ARBA00031841"/>
    </source>
</evidence>
<keyword evidence="4" id="KW-0690">Ribosome biogenesis</keyword>
<comment type="caution">
    <text evidence="6">The sequence shown here is derived from an EMBL/GenBank/DDBJ whole genome shotgun (WGS) entry which is preliminary data.</text>
</comment>
<sequence length="177" mass="19260">MSGSLPAIVIPLQLAEKGARLRGRLPLKAMRRLAAMCRDDTERVAVDLRFERGAARDLYEMTGNLSACVRVRCQRCLEEMELELRAEPRLVLLRAGEDPAAFSPEMETLIADQPVALSDLVEDELLLALPMFTAHAAGACPGAGRAVGVPRADTARDGVRTRPKPFAVLDGLKRGDK</sequence>
<evidence type="ECO:0000256" key="3">
    <source>
        <dbReference type="ARBA" id="ARBA00015716"/>
    </source>
</evidence>
<comment type="similarity">
    <text evidence="2">Belongs to the DUF177 domain family.</text>
</comment>
<evidence type="ECO:0000313" key="7">
    <source>
        <dbReference type="Proteomes" id="UP000179360"/>
    </source>
</evidence>
<dbReference type="EMBL" id="MFSY01000018">
    <property type="protein sequence ID" value="OGI47486.1"/>
    <property type="molecule type" value="Genomic_DNA"/>
</dbReference>
<dbReference type="InterPro" id="IPR003772">
    <property type="entry name" value="YceD"/>
</dbReference>
<name>A0A1F6TQZ4_9PROT</name>
<evidence type="ECO:0000313" key="6">
    <source>
        <dbReference type="EMBL" id="OGI47486.1"/>
    </source>
</evidence>
<protein>
    <recommendedName>
        <fullName evidence="3">Large ribosomal RNA subunit accumulation protein YceD</fullName>
    </recommendedName>
    <alternativeName>
        <fullName evidence="5">23S rRNA accumulation protein YceD</fullName>
    </alternativeName>
</protein>
<organism evidence="6 7">
    <name type="scientific">Candidatus Muproteobacteria bacterium RIFCSPHIGHO2_01_FULL_65_16</name>
    <dbReference type="NCBI Taxonomy" id="1817764"/>
    <lineage>
        <taxon>Bacteria</taxon>
        <taxon>Pseudomonadati</taxon>
        <taxon>Pseudomonadota</taxon>
        <taxon>Candidatus Muproteobacteria</taxon>
    </lineage>
</organism>
<evidence type="ECO:0000256" key="4">
    <source>
        <dbReference type="ARBA" id="ARBA00022517"/>
    </source>
</evidence>
<dbReference type="InterPro" id="IPR039255">
    <property type="entry name" value="YceD_bac"/>
</dbReference>